<evidence type="ECO:0000256" key="1">
    <source>
        <dbReference type="SAM" id="Coils"/>
    </source>
</evidence>
<feature type="compositionally biased region" description="Polar residues" evidence="2">
    <location>
        <begin position="1040"/>
        <end position="1050"/>
    </location>
</feature>
<dbReference type="PANTHER" id="PTHR33481">
    <property type="entry name" value="REVERSE TRANSCRIPTASE"/>
    <property type="match status" value="1"/>
</dbReference>
<feature type="coiled-coil region" evidence="1">
    <location>
        <begin position="82"/>
        <end position="116"/>
    </location>
</feature>
<organism evidence="4 5">
    <name type="scientific">Penicillium antarcticum</name>
    <dbReference type="NCBI Taxonomy" id="416450"/>
    <lineage>
        <taxon>Eukaryota</taxon>
        <taxon>Fungi</taxon>
        <taxon>Dikarya</taxon>
        <taxon>Ascomycota</taxon>
        <taxon>Pezizomycotina</taxon>
        <taxon>Eurotiomycetes</taxon>
        <taxon>Eurotiomycetidae</taxon>
        <taxon>Eurotiales</taxon>
        <taxon>Aspergillaceae</taxon>
        <taxon>Penicillium</taxon>
    </lineage>
</organism>
<dbReference type="PANTHER" id="PTHR33481:SF1">
    <property type="entry name" value="ENDONUCLEASE_EXONUCLEASE_PHOSPHATASE DOMAIN-CONTAINING PROTEIN-RELATED"/>
    <property type="match status" value="1"/>
</dbReference>
<name>A0A1V6PAI3_9EURO</name>
<feature type="compositionally biased region" description="Polar residues" evidence="2">
    <location>
        <begin position="15"/>
        <end position="24"/>
    </location>
</feature>
<feature type="compositionally biased region" description="Polar residues" evidence="2">
    <location>
        <begin position="1090"/>
        <end position="1125"/>
    </location>
</feature>
<dbReference type="SUPFAM" id="SSF56219">
    <property type="entry name" value="DNase I-like"/>
    <property type="match status" value="1"/>
</dbReference>
<protein>
    <recommendedName>
        <fullName evidence="3">Reverse transcriptase domain-containing protein</fullName>
    </recommendedName>
</protein>
<feature type="region of interest" description="Disordered" evidence="2">
    <location>
        <begin position="1"/>
        <end position="56"/>
    </location>
</feature>
<sequence length="1250" mass="139356">MADPPAGASEPPPTSTQETNTSFSVEDFQPRVPTEPLPYSRKRTRSGDAFAPSDSTGRVTTREVWKLIDSLKLIIHHQTALIESTKAEIEEVRHDQNVLRDQNDKLHEEVRAMRAQIETLPLAPPSRSWAAVAASGSVASPQPTHQRPDKDQNCVRISTQRSFVDPEDNNNSDGNIFGRYLPTDSANTHIRTALMNAPSTQDAQVAGIGTTKTGYVIRFKNPESAEVARNNTEWLNELGNSTKLVKPRFGVVVHRTPTEDFDLENANARAIEKIMEENDLPGQGFRIEEVAWLKRKDKPLGKFASLGIWFDSTEGAECILNNGLLVGQRYIGSVERREIKKKRCFRCQRDAPQGSEPDASTAAANTQLVIDSALPPQLPTPVNEPSITAYQTHVNHSAWRLYRPTAETDGARYRSLVYVNQRVSTSSHRQIPCDHPDVAAIKIWTADFQLLLFSVYIPCVPLCSPDNASAEPALTAIQDTITATLRDDQRSTSVVLAGDFNRHHPTWGGNSIQPRFIEDASDLITFFQANNLHSCLPRGTATYWSLNDPGRHSTIDQTVTNRPDLLIKCRLYHENYGSDHRATYSEWNLRAQRQPTTKARKAYDRADWSRIAEDVRRQLGPWKEVKTRPALDETVDKITEATARAVDRHTPDLRPTPYPKRWFTPALKIQQTEMQHKRRLWTRTIEKVKASHWKQFLDEAGEGKLWKAATYMKPREAWGCVPALHVGTNELTENEDKAQAFLDAFFPQMDEPREDLSAQAPLALPWQPITELEIQRSLKAAKGSTAPGEDGLPTLVWKQLWRHLKVYITGIFTASVNLGYHPRRWRSAKIVVLRKPKKPDYSVPGAYRPISLLNTLGKLLEAVMARRLSYLAEKHGLLPDTQFGGRPGRTTEQALLVLSNAIDQAWYKHKVITLVAFDLKGAFNGVNKVSLDACLRARRIPTLARKWIASFMSDRHASIGFDDFRTEATPLANAGLAQGSPLSPILFAFFNSDLVDQPEKTRTASGSSSYEWEDDRTVAHSQASRGGVRPGASPERTRPASDQTGNQGQYCSGRAAASTPRTDATALPSLRIAGHGRRVDGLARPVARQDSPTTPEHSPENRINTEPISFQDSGHHNSGSRSTYFANAPPPPPPSAEHYRKPSHSAARSSYLGYTTASLETEEQLEALKTMNPERLDELETIDPRPLPPWRTESFTEIEIGSDRETARERAESVRSISAIAVYSDASGREGHLGAAAIALDNDLQVVESK</sequence>
<dbReference type="AlphaFoldDB" id="A0A1V6PAI3"/>
<proteinExistence type="predicted"/>
<keyword evidence="5" id="KW-1185">Reference proteome</keyword>
<comment type="caution">
    <text evidence="4">The sequence shown here is derived from an EMBL/GenBank/DDBJ whole genome shotgun (WGS) entry which is preliminary data.</text>
</comment>
<reference evidence="5" key="1">
    <citation type="journal article" date="2017" name="Nat. Microbiol.">
        <title>Global analysis of biosynthetic gene clusters reveals vast potential of secondary metabolite production in Penicillium species.</title>
        <authorList>
            <person name="Nielsen J.C."/>
            <person name="Grijseels S."/>
            <person name="Prigent S."/>
            <person name="Ji B."/>
            <person name="Dainat J."/>
            <person name="Nielsen K.F."/>
            <person name="Frisvad J.C."/>
            <person name="Workman M."/>
            <person name="Nielsen J."/>
        </authorList>
    </citation>
    <scope>NUCLEOTIDE SEQUENCE [LARGE SCALE GENOMIC DNA]</scope>
    <source>
        <strain evidence="5">IBT 31811</strain>
    </source>
</reference>
<dbReference type="SUPFAM" id="SSF56672">
    <property type="entry name" value="DNA/RNA polymerases"/>
    <property type="match status" value="1"/>
</dbReference>
<dbReference type="InterPro" id="IPR000477">
    <property type="entry name" value="RT_dom"/>
</dbReference>
<dbReference type="EMBL" id="MDYN01000189">
    <property type="protein sequence ID" value="OQD74001.1"/>
    <property type="molecule type" value="Genomic_DNA"/>
</dbReference>
<feature type="domain" description="Reverse transcriptase" evidence="3">
    <location>
        <begin position="814"/>
        <end position="1072"/>
    </location>
</feature>
<dbReference type="Gene3D" id="3.60.10.10">
    <property type="entry name" value="Endonuclease/exonuclease/phosphatase"/>
    <property type="match status" value="1"/>
</dbReference>
<evidence type="ECO:0000313" key="4">
    <source>
        <dbReference type="EMBL" id="OQD74001.1"/>
    </source>
</evidence>
<keyword evidence="1" id="KW-0175">Coiled coil</keyword>
<dbReference type="CDD" id="cd01650">
    <property type="entry name" value="RT_nLTR_like"/>
    <property type="match status" value="1"/>
</dbReference>
<feature type="region of interest" description="Disordered" evidence="2">
    <location>
        <begin position="133"/>
        <end position="153"/>
    </location>
</feature>
<dbReference type="InterPro" id="IPR036691">
    <property type="entry name" value="Endo/exonu/phosph_ase_sf"/>
</dbReference>
<evidence type="ECO:0000256" key="2">
    <source>
        <dbReference type="SAM" id="MobiDB-lite"/>
    </source>
</evidence>
<dbReference type="InterPro" id="IPR005135">
    <property type="entry name" value="Endo/exonuclease/phosphatase"/>
</dbReference>
<dbReference type="InterPro" id="IPR043502">
    <property type="entry name" value="DNA/RNA_pol_sf"/>
</dbReference>
<evidence type="ECO:0000259" key="3">
    <source>
        <dbReference type="PROSITE" id="PS50878"/>
    </source>
</evidence>
<dbReference type="Pfam" id="PF14529">
    <property type="entry name" value="Exo_endo_phos_2"/>
    <property type="match status" value="1"/>
</dbReference>
<dbReference type="Pfam" id="PF00078">
    <property type="entry name" value="RVT_1"/>
    <property type="match status" value="1"/>
</dbReference>
<feature type="region of interest" description="Disordered" evidence="2">
    <location>
        <begin position="998"/>
        <end position="1149"/>
    </location>
</feature>
<gene>
    <name evidence="4" type="ORF">PENANT_c189G07447</name>
</gene>
<dbReference type="PROSITE" id="PS50878">
    <property type="entry name" value="RT_POL"/>
    <property type="match status" value="1"/>
</dbReference>
<accession>A0A1V6PAI3</accession>
<dbReference type="GO" id="GO:0003824">
    <property type="term" value="F:catalytic activity"/>
    <property type="evidence" value="ECO:0007669"/>
    <property type="project" value="InterPro"/>
</dbReference>
<dbReference type="STRING" id="416450.A0A1V6PAI3"/>
<evidence type="ECO:0000313" key="5">
    <source>
        <dbReference type="Proteomes" id="UP000191672"/>
    </source>
</evidence>
<dbReference type="Proteomes" id="UP000191672">
    <property type="component" value="Unassembled WGS sequence"/>
</dbReference>